<feature type="compositionally biased region" description="Basic and acidic residues" evidence="3">
    <location>
        <begin position="478"/>
        <end position="502"/>
    </location>
</feature>
<evidence type="ECO:0000256" key="2">
    <source>
        <dbReference type="ARBA" id="ARBA00022525"/>
    </source>
</evidence>
<dbReference type="SUPFAM" id="SSF51120">
    <property type="entry name" value="beta-Roll"/>
    <property type="match status" value="5"/>
</dbReference>
<dbReference type="InterPro" id="IPR018511">
    <property type="entry name" value="Hemolysin-typ_Ca-bd_CS"/>
</dbReference>
<evidence type="ECO:0000313" key="5">
    <source>
        <dbReference type="Proteomes" id="UP000030004"/>
    </source>
</evidence>
<dbReference type="GO" id="GO:0005576">
    <property type="term" value="C:extracellular region"/>
    <property type="evidence" value="ECO:0007669"/>
    <property type="project" value="UniProtKB-SubCell"/>
</dbReference>
<dbReference type="Pfam" id="PF00353">
    <property type="entry name" value="HemolysinCabind"/>
    <property type="match status" value="8"/>
</dbReference>
<dbReference type="Gene3D" id="2.150.10.10">
    <property type="entry name" value="Serralysin-like metalloprotease, C-terminal"/>
    <property type="match status" value="7"/>
</dbReference>
<feature type="compositionally biased region" description="Low complexity" evidence="3">
    <location>
        <begin position="168"/>
        <end position="184"/>
    </location>
</feature>
<protein>
    <recommendedName>
        <fullName evidence="6">Calcium-binding protein</fullName>
    </recommendedName>
</protein>
<dbReference type="EMBL" id="AQQX01000025">
    <property type="protein sequence ID" value="KGM46682.1"/>
    <property type="molecule type" value="Genomic_DNA"/>
</dbReference>
<evidence type="ECO:0000313" key="4">
    <source>
        <dbReference type="EMBL" id="KGM46682.1"/>
    </source>
</evidence>
<feature type="region of interest" description="Disordered" evidence="3">
    <location>
        <begin position="473"/>
        <end position="534"/>
    </location>
</feature>
<dbReference type="STRING" id="1461694.ATO9_22490"/>
<sequence>MTTYTTAGFNTSTFEEVTFGLVSEAEFPELDFTVNWREQNGIFNAAFDSDADTISIDGLSFTENSPYRDVYFVRYDWDTDKTTFVLNLYDQVTMTGYWVLLGGDLFDISQASTFYSQVTAGTASNPLPGTGFASGEALPFADIPNVVETENDLFVGTDDADWGATGVGEDTLLGNGGDDTLNGESDNDSIEGNAGHDVLAGGSGDDSLYGGSGDDDLAGGPGTDLLDGGIGNDRYVLSDENDTIVETANTGDTDRVAVAMDYTLPDFIEELELLGSDGYSATGNALDNLLIGNRGANSFEGGAGDDTMAGRGGNDTYYWRDPGDVIVERQGYGTDTVHVFGNAQAPAHVENMIVHGTGDFILSGNAMHNRIDGEAGNDLIAGGLGNDNLFGYAGDDTLIGGEGRDTMRGGSGSDTYYGGSNDTVFEEINDPGIDRYYSAQNHLSGSELRGIEILVLTEEYSFTRYAYLDGGDNTVHGSEGRDRIDGYSGDDRLEGNGHHDRLNGNSGNDTLLGGNGHDTLEGGSGDDLMSGGGGNDLYVVESEGDRIVESAGGGNDTVETRINYHLAPTLESLELYGLNATVGIGNNGDNHIRGTQYNYSYNPQVDYVLRGQGGNDSIVSRNGDDRLYGDAGNDTLSSDWGNDRLFGGSGDDSMRAGHGNDTLQGGEGADTMDGNYGQDTYFLDNVGDVIEGEGNGVSSQYIDTVYTSVSVDFNAMQAQIENIYLQGTEDLNIARHNQGRLSGELRGNAGDNTLDGSARAIDVMLGGLGNDGYVVENKRDVVIEGANAGQDGVLSYVDYALAAHVEQLQLGGNANINGFGNGLDNAITGNEANNILGGREGNDTLTGGAGEDSFRFDRALGPDNVDTITDFSRNADVIQLHSNVFTALAGMAGGTLDAAALRGGTAAMDADDRIIYDRNTGQLFYDEDGTGAADQILFAVLSNTTLVNETVFEIL</sequence>
<comment type="subcellular location">
    <subcellularLocation>
        <location evidence="1">Secreted</location>
    </subcellularLocation>
</comment>
<keyword evidence="5" id="KW-1185">Reference proteome</keyword>
<dbReference type="InterPro" id="IPR050557">
    <property type="entry name" value="RTX_toxin/Mannuronan_C5-epim"/>
</dbReference>
<organism evidence="4 5">
    <name type="scientific">Pseudooceanicola atlanticus</name>
    <dbReference type="NCBI Taxonomy" id="1461694"/>
    <lineage>
        <taxon>Bacteria</taxon>
        <taxon>Pseudomonadati</taxon>
        <taxon>Pseudomonadota</taxon>
        <taxon>Alphaproteobacteria</taxon>
        <taxon>Rhodobacterales</taxon>
        <taxon>Paracoccaceae</taxon>
        <taxon>Pseudooceanicola</taxon>
    </lineage>
</organism>
<accession>A0A0A0EBQ4</accession>
<name>A0A0A0EBQ4_9RHOB</name>
<feature type="region of interest" description="Disordered" evidence="3">
    <location>
        <begin position="165"/>
        <end position="225"/>
    </location>
</feature>
<dbReference type="PANTHER" id="PTHR38340:SF1">
    <property type="entry name" value="S-LAYER PROTEIN"/>
    <property type="match status" value="1"/>
</dbReference>
<evidence type="ECO:0000256" key="3">
    <source>
        <dbReference type="SAM" id="MobiDB-lite"/>
    </source>
</evidence>
<dbReference type="PANTHER" id="PTHR38340">
    <property type="entry name" value="S-LAYER PROTEIN"/>
    <property type="match status" value="1"/>
</dbReference>
<reference evidence="4 5" key="1">
    <citation type="journal article" date="2015" name="Antonie Van Leeuwenhoek">
        <title>Pseudooceanicola atlanticus gen. nov. sp. nov., isolated from surface seawater of the Atlantic Ocean and reclassification of Oceanicola batsensis, Oceanicola marinus, Oceanicola nitratireducens, Oceanicola nanhaiensis, Oceanicola antarcticus and Oceanicola flagellatus, as Pseudooceanicola batsensis comb. nov., Pseudooceanicola marinus comb. nov., Pseudooceanicola nitratireducens comb. nov., Pseudooceanicola nanhaiensis comb. nov., Pseudooceanicola antarcticus comb. nov., and Pseudooceanicola flagellatus comb. nov.</title>
        <authorList>
            <person name="Lai Q."/>
            <person name="Li G."/>
            <person name="Liu X."/>
            <person name="Du Y."/>
            <person name="Sun F."/>
            <person name="Shao Z."/>
        </authorList>
    </citation>
    <scope>NUCLEOTIDE SEQUENCE [LARGE SCALE GENOMIC DNA]</scope>
    <source>
        <strain evidence="4 5">22II-s11g</strain>
    </source>
</reference>
<dbReference type="eggNOG" id="COG2931">
    <property type="taxonomic scope" value="Bacteria"/>
</dbReference>
<evidence type="ECO:0000256" key="1">
    <source>
        <dbReference type="ARBA" id="ARBA00004613"/>
    </source>
</evidence>
<evidence type="ECO:0008006" key="6">
    <source>
        <dbReference type="Google" id="ProtNLM"/>
    </source>
</evidence>
<dbReference type="RefSeq" id="WP_043754674.1">
    <property type="nucleotide sequence ID" value="NZ_AQQX01000025.1"/>
</dbReference>
<dbReference type="AlphaFoldDB" id="A0A0A0EBQ4"/>
<dbReference type="OrthoDB" id="9795675at2"/>
<comment type="caution">
    <text evidence="4">The sequence shown here is derived from an EMBL/GenBank/DDBJ whole genome shotgun (WGS) entry which is preliminary data.</text>
</comment>
<gene>
    <name evidence="4" type="ORF">ATO9_22490</name>
</gene>
<dbReference type="InterPro" id="IPR001343">
    <property type="entry name" value="Hemolysn_Ca-bd"/>
</dbReference>
<keyword evidence="2" id="KW-0964">Secreted</keyword>
<dbReference type="Proteomes" id="UP000030004">
    <property type="component" value="Unassembled WGS sequence"/>
</dbReference>
<proteinExistence type="predicted"/>
<dbReference type="InterPro" id="IPR011049">
    <property type="entry name" value="Serralysin-like_metalloprot_C"/>
</dbReference>
<dbReference type="PRINTS" id="PR00313">
    <property type="entry name" value="CABNDNGRPT"/>
</dbReference>
<feature type="region of interest" description="Disordered" evidence="3">
    <location>
        <begin position="639"/>
        <end position="671"/>
    </location>
</feature>
<feature type="compositionally biased region" description="Gly residues" evidence="3">
    <location>
        <begin position="522"/>
        <end position="534"/>
    </location>
</feature>
<dbReference type="GO" id="GO:0005509">
    <property type="term" value="F:calcium ion binding"/>
    <property type="evidence" value="ECO:0007669"/>
    <property type="project" value="InterPro"/>
</dbReference>
<dbReference type="PROSITE" id="PS00330">
    <property type="entry name" value="HEMOLYSIN_CALCIUM"/>
    <property type="match status" value="7"/>
</dbReference>